<dbReference type="PROSITE" id="PS50977">
    <property type="entry name" value="HTH_TETR_2"/>
    <property type="match status" value="1"/>
</dbReference>
<dbReference type="GO" id="GO:0000976">
    <property type="term" value="F:transcription cis-regulatory region binding"/>
    <property type="evidence" value="ECO:0007669"/>
    <property type="project" value="TreeGrafter"/>
</dbReference>
<dbReference type="SUPFAM" id="SSF46689">
    <property type="entry name" value="Homeodomain-like"/>
    <property type="match status" value="1"/>
</dbReference>
<dbReference type="SUPFAM" id="SSF48498">
    <property type="entry name" value="Tetracyclin repressor-like, C-terminal domain"/>
    <property type="match status" value="1"/>
</dbReference>
<dbReference type="PANTHER" id="PTHR30055:SF148">
    <property type="entry name" value="TETR-FAMILY TRANSCRIPTIONAL REGULATOR"/>
    <property type="match status" value="1"/>
</dbReference>
<dbReference type="Pfam" id="PF00440">
    <property type="entry name" value="TetR_N"/>
    <property type="match status" value="1"/>
</dbReference>
<dbReference type="InterPro" id="IPR050109">
    <property type="entry name" value="HTH-type_TetR-like_transc_reg"/>
</dbReference>
<keyword evidence="2 4" id="KW-0238">DNA-binding</keyword>
<dbReference type="Gene3D" id="1.10.10.60">
    <property type="entry name" value="Homeodomain-like"/>
    <property type="match status" value="1"/>
</dbReference>
<name>A0A852W4X2_PSEA5</name>
<gene>
    <name evidence="6" type="ORF">HDA37_002736</name>
</gene>
<evidence type="ECO:0000256" key="4">
    <source>
        <dbReference type="PROSITE-ProRule" id="PRU00335"/>
    </source>
</evidence>
<dbReference type="GeneID" id="98052490"/>
<evidence type="ECO:0000256" key="2">
    <source>
        <dbReference type="ARBA" id="ARBA00023125"/>
    </source>
</evidence>
<accession>A0A852W4X2</accession>
<keyword evidence="1" id="KW-0805">Transcription regulation</keyword>
<evidence type="ECO:0000259" key="5">
    <source>
        <dbReference type="PROSITE" id="PS50977"/>
    </source>
</evidence>
<keyword evidence="7" id="KW-1185">Reference proteome</keyword>
<sequence length="203" mass="21739">MSTPRRAPSGAAVLRPELTEAVVDAVLAELAEVGHGRLSMQRVAARAGVGKSALYRRWPGKDEMVMDVVGRFGVPAEPPPDTGTLVGDLHALVVGMRDWLDHPRLASIVPDLLAESRRSPRLAEAFRERLSGPRRDRSREVLARAVARGEITPEQAGGVEAELVVDLLGSVPFWRVAVHGGPIDDQGATALAELVARGMTAPR</sequence>
<reference evidence="6 7" key="1">
    <citation type="submission" date="2020-07" db="EMBL/GenBank/DDBJ databases">
        <title>Sequencing the genomes of 1000 actinobacteria strains.</title>
        <authorList>
            <person name="Klenk H.-P."/>
        </authorList>
    </citation>
    <scope>NUCLEOTIDE SEQUENCE [LARGE SCALE GENOMIC DNA]</scope>
    <source>
        <strain evidence="6 7">DSM 44749</strain>
    </source>
</reference>
<evidence type="ECO:0000313" key="6">
    <source>
        <dbReference type="EMBL" id="NYG02451.1"/>
    </source>
</evidence>
<keyword evidence="3" id="KW-0804">Transcription</keyword>
<dbReference type="RefSeq" id="WP_062404057.1">
    <property type="nucleotide sequence ID" value="NZ_BAAAJZ010000003.1"/>
</dbReference>
<feature type="DNA-binding region" description="H-T-H motif" evidence="4">
    <location>
        <begin position="39"/>
        <end position="58"/>
    </location>
</feature>
<comment type="caution">
    <text evidence="6">The sequence shown here is derived from an EMBL/GenBank/DDBJ whole genome shotgun (WGS) entry which is preliminary data.</text>
</comment>
<dbReference type="Proteomes" id="UP000549695">
    <property type="component" value="Unassembled WGS sequence"/>
</dbReference>
<evidence type="ECO:0000313" key="7">
    <source>
        <dbReference type="Proteomes" id="UP000549695"/>
    </source>
</evidence>
<dbReference type="AlphaFoldDB" id="A0A852W4X2"/>
<evidence type="ECO:0000256" key="1">
    <source>
        <dbReference type="ARBA" id="ARBA00023015"/>
    </source>
</evidence>
<dbReference type="InterPro" id="IPR011075">
    <property type="entry name" value="TetR_C"/>
</dbReference>
<dbReference type="EMBL" id="JACCCZ010000001">
    <property type="protein sequence ID" value="NYG02451.1"/>
    <property type="molecule type" value="Genomic_DNA"/>
</dbReference>
<dbReference type="Pfam" id="PF16859">
    <property type="entry name" value="TetR_C_11"/>
    <property type="match status" value="1"/>
</dbReference>
<dbReference type="InterPro" id="IPR009057">
    <property type="entry name" value="Homeodomain-like_sf"/>
</dbReference>
<organism evidence="6 7">
    <name type="scientific">Pseudonocardia alni</name>
    <name type="common">Amycolata alni</name>
    <dbReference type="NCBI Taxonomy" id="33907"/>
    <lineage>
        <taxon>Bacteria</taxon>
        <taxon>Bacillati</taxon>
        <taxon>Actinomycetota</taxon>
        <taxon>Actinomycetes</taxon>
        <taxon>Pseudonocardiales</taxon>
        <taxon>Pseudonocardiaceae</taxon>
        <taxon>Pseudonocardia</taxon>
    </lineage>
</organism>
<dbReference type="PRINTS" id="PR00455">
    <property type="entry name" value="HTHTETR"/>
</dbReference>
<evidence type="ECO:0000256" key="3">
    <source>
        <dbReference type="ARBA" id="ARBA00023163"/>
    </source>
</evidence>
<dbReference type="InterPro" id="IPR001647">
    <property type="entry name" value="HTH_TetR"/>
</dbReference>
<proteinExistence type="predicted"/>
<dbReference type="Gene3D" id="1.10.357.10">
    <property type="entry name" value="Tetracycline Repressor, domain 2"/>
    <property type="match status" value="1"/>
</dbReference>
<dbReference type="InterPro" id="IPR036271">
    <property type="entry name" value="Tet_transcr_reg_TetR-rel_C_sf"/>
</dbReference>
<dbReference type="PANTHER" id="PTHR30055">
    <property type="entry name" value="HTH-TYPE TRANSCRIPTIONAL REGULATOR RUTR"/>
    <property type="match status" value="1"/>
</dbReference>
<dbReference type="GO" id="GO:0003700">
    <property type="term" value="F:DNA-binding transcription factor activity"/>
    <property type="evidence" value="ECO:0007669"/>
    <property type="project" value="TreeGrafter"/>
</dbReference>
<protein>
    <submittedName>
        <fullName evidence="6">AcrR family transcriptional regulator</fullName>
    </submittedName>
</protein>
<feature type="domain" description="HTH tetR-type" evidence="5">
    <location>
        <begin position="16"/>
        <end position="76"/>
    </location>
</feature>